<feature type="compositionally biased region" description="Basic and acidic residues" evidence="6">
    <location>
        <begin position="393"/>
        <end position="404"/>
    </location>
</feature>
<feature type="compositionally biased region" description="Basic and acidic residues" evidence="6">
    <location>
        <begin position="312"/>
        <end position="324"/>
    </location>
</feature>
<dbReference type="GO" id="GO:0000981">
    <property type="term" value="F:DNA-binding transcription factor activity, RNA polymerase II-specific"/>
    <property type="evidence" value="ECO:0007669"/>
    <property type="project" value="TreeGrafter"/>
</dbReference>
<name>A0A8C7UIT7_ONCMY</name>
<dbReference type="AlphaFoldDB" id="A0A8C7UIT7"/>
<dbReference type="GO" id="GO:0000977">
    <property type="term" value="F:RNA polymerase II transcription regulatory region sequence-specific DNA binding"/>
    <property type="evidence" value="ECO:0007669"/>
    <property type="project" value="TreeGrafter"/>
</dbReference>
<reference evidence="7" key="1">
    <citation type="submission" date="2020-07" db="EMBL/GenBank/DDBJ databases">
        <title>A long reads based de novo assembly of the rainbow trout Arlee double haploid line genome.</title>
        <authorList>
            <person name="Gao G."/>
            <person name="Palti Y."/>
        </authorList>
    </citation>
    <scope>NUCLEOTIDE SEQUENCE [LARGE SCALE GENOMIC DNA]</scope>
</reference>
<feature type="compositionally biased region" description="Basic residues" evidence="6">
    <location>
        <begin position="379"/>
        <end position="392"/>
    </location>
</feature>
<dbReference type="Proteomes" id="UP000694395">
    <property type="component" value="Chromosome 12"/>
</dbReference>
<reference evidence="7" key="2">
    <citation type="submission" date="2025-08" db="UniProtKB">
        <authorList>
            <consortium name="Ensembl"/>
        </authorList>
    </citation>
    <scope>IDENTIFICATION</scope>
</reference>
<dbReference type="PANTHER" id="PTHR13059">
    <property type="entry name" value="HMG-BOX TRANSCRIPTION FACTOR BBX"/>
    <property type="match status" value="1"/>
</dbReference>
<feature type="region of interest" description="Disordered" evidence="6">
    <location>
        <begin position="129"/>
        <end position="250"/>
    </location>
</feature>
<evidence type="ECO:0000313" key="8">
    <source>
        <dbReference type="Proteomes" id="UP000694395"/>
    </source>
</evidence>
<dbReference type="InterPro" id="IPR052412">
    <property type="entry name" value="CC-Dev_Transcription_Reg"/>
</dbReference>
<accession>A0A8C7UIT7</accession>
<feature type="compositionally biased region" description="Basic residues" evidence="6">
    <location>
        <begin position="445"/>
        <end position="456"/>
    </location>
</feature>
<dbReference type="PANTHER" id="PTHR13059:SF10">
    <property type="entry name" value="HMG BOX TRANSCRIPTION FACTOR BBX"/>
    <property type="match status" value="1"/>
</dbReference>
<evidence type="ECO:0008006" key="9">
    <source>
        <dbReference type="Google" id="ProtNLM"/>
    </source>
</evidence>
<feature type="region of interest" description="Disordered" evidence="6">
    <location>
        <begin position="1"/>
        <end position="115"/>
    </location>
</feature>
<evidence type="ECO:0000256" key="5">
    <source>
        <dbReference type="ARBA" id="ARBA00023242"/>
    </source>
</evidence>
<feature type="compositionally biased region" description="Basic and acidic residues" evidence="6">
    <location>
        <begin position="21"/>
        <end position="31"/>
    </location>
</feature>
<feature type="compositionally biased region" description="Low complexity" evidence="6">
    <location>
        <begin position="39"/>
        <end position="63"/>
    </location>
</feature>
<reference evidence="7" key="3">
    <citation type="submission" date="2025-09" db="UniProtKB">
        <authorList>
            <consortium name="Ensembl"/>
        </authorList>
    </citation>
    <scope>IDENTIFICATION</scope>
</reference>
<keyword evidence="3" id="KW-0238">DNA-binding</keyword>
<organism evidence="7 8">
    <name type="scientific">Oncorhynchus mykiss</name>
    <name type="common">Rainbow trout</name>
    <name type="synonym">Salmo gairdneri</name>
    <dbReference type="NCBI Taxonomy" id="8022"/>
    <lineage>
        <taxon>Eukaryota</taxon>
        <taxon>Metazoa</taxon>
        <taxon>Chordata</taxon>
        <taxon>Craniata</taxon>
        <taxon>Vertebrata</taxon>
        <taxon>Euteleostomi</taxon>
        <taxon>Actinopterygii</taxon>
        <taxon>Neopterygii</taxon>
        <taxon>Teleostei</taxon>
        <taxon>Protacanthopterygii</taxon>
        <taxon>Salmoniformes</taxon>
        <taxon>Salmonidae</taxon>
        <taxon>Salmoninae</taxon>
        <taxon>Oncorhynchus</taxon>
    </lineage>
</organism>
<keyword evidence="2" id="KW-0805">Transcription regulation</keyword>
<feature type="compositionally biased region" description="Basic residues" evidence="6">
    <location>
        <begin position="69"/>
        <end position="78"/>
    </location>
</feature>
<evidence type="ECO:0000313" key="7">
    <source>
        <dbReference type="Ensembl" id="ENSOMYP00000099048.2"/>
    </source>
</evidence>
<proteinExistence type="predicted"/>
<feature type="compositionally biased region" description="Basic and acidic residues" evidence="6">
    <location>
        <begin position="459"/>
        <end position="486"/>
    </location>
</feature>
<evidence type="ECO:0000256" key="1">
    <source>
        <dbReference type="ARBA" id="ARBA00022553"/>
    </source>
</evidence>
<feature type="region of interest" description="Disordered" evidence="6">
    <location>
        <begin position="268"/>
        <end position="324"/>
    </location>
</feature>
<feature type="region of interest" description="Disordered" evidence="6">
    <location>
        <begin position="336"/>
        <end position="492"/>
    </location>
</feature>
<keyword evidence="5" id="KW-0539">Nucleus</keyword>
<dbReference type="Ensembl" id="ENSOMYT00000107519.2">
    <property type="protein sequence ID" value="ENSOMYP00000099048.2"/>
    <property type="gene ID" value="ENSOMYG00000044913.2"/>
</dbReference>
<dbReference type="GO" id="GO:0005634">
    <property type="term" value="C:nucleus"/>
    <property type="evidence" value="ECO:0007669"/>
    <property type="project" value="TreeGrafter"/>
</dbReference>
<feature type="compositionally biased region" description="Basic residues" evidence="6">
    <location>
        <begin position="156"/>
        <end position="166"/>
    </location>
</feature>
<evidence type="ECO:0000256" key="2">
    <source>
        <dbReference type="ARBA" id="ARBA00023015"/>
    </source>
</evidence>
<dbReference type="GeneTree" id="ENSGT00940000158592"/>
<feature type="compositionally biased region" description="Basic and acidic residues" evidence="6">
    <location>
        <begin position="226"/>
        <end position="236"/>
    </location>
</feature>
<evidence type="ECO:0000256" key="3">
    <source>
        <dbReference type="ARBA" id="ARBA00023125"/>
    </source>
</evidence>
<keyword evidence="4" id="KW-0804">Transcription</keyword>
<sequence length="558" mass="60176">MCLASEAGKMETQDDTCAPHIKTETVVKEDTGGNITDFPLSSPPSSSTSSSSTPTNASPPLLSGQAASVKKKKKKKKKQEATAREPPKAVDKDKIPRPGSPKKTLKKRPSSESELESLLYTIEAVAKGAWGDAEEDIPKKKASTAVITIPREPSSPKKKSKAKRPLKAKEEDEMEEDKEDGSRTELPSTVETAANLASPKTEAEEASIGSSPAGTEKPTAPPSPPHKVEEKQREAEANAEGCGSRKSERSCKGALYKTLVSEGMLTSLRANVDRGKRGSFRSGSDEGGWTDETWAFSQMGPTNPKKLKKSKSKDETAPGLGKLEEEFEKKFNSLPQYSPLTFDKKSTIVTKKKKTDVSTAPEEQPSKPAKGPSSSQKKTLFHKIVSKYKQKKEKPNTVDKDIAMHSDSPMSDSAAKAKQTPAPCATATLSPEAMGTSASIPVGSQKRKARKSKITHLVRSADGRVSPAEEDKVRDLTPEQDDKPLQRETLCNETGCYSAPKQEEADRSSAPEVLPAFFSLSALAEVAAMENIHRGQRVIGDSQKEMAQTPVLISCADQ</sequence>
<keyword evidence="1" id="KW-0597">Phosphoprotein</keyword>
<keyword evidence="8" id="KW-1185">Reference proteome</keyword>
<evidence type="ECO:0000256" key="6">
    <source>
        <dbReference type="SAM" id="MobiDB-lite"/>
    </source>
</evidence>
<feature type="compositionally biased region" description="Basic and acidic residues" evidence="6">
    <location>
        <begin position="79"/>
        <end position="96"/>
    </location>
</feature>
<evidence type="ECO:0000256" key="4">
    <source>
        <dbReference type="ARBA" id="ARBA00023163"/>
    </source>
</evidence>
<protein>
    <recommendedName>
        <fullName evidence="9">BBX high mobility group box domain containing</fullName>
    </recommendedName>
</protein>